<dbReference type="FunFam" id="3.50.30.20:FF:000001">
    <property type="entry name" value="Carbamoyl-phosphate synthase small chain"/>
    <property type="match status" value="1"/>
</dbReference>
<dbReference type="PRINTS" id="PR00096">
    <property type="entry name" value="GATASE"/>
</dbReference>
<dbReference type="InterPro" id="IPR002474">
    <property type="entry name" value="CarbamoylP_synth_ssu_N"/>
</dbReference>
<protein>
    <recommendedName>
        <fullName evidence="4">carbamoyl-phosphate synthase (glutamine-hydrolyzing)</fullName>
        <ecNumber evidence="4">6.3.5.5</ecNumber>
    </recommendedName>
    <alternativeName>
        <fullName evidence="10">Arginine-specific carbamoyl phosphate synthetase, glutamine chain</fullName>
    </alternativeName>
</protein>
<dbReference type="InterPro" id="IPR050472">
    <property type="entry name" value="Anth_synth/Amidotransfase"/>
</dbReference>
<evidence type="ECO:0000256" key="2">
    <source>
        <dbReference type="ARBA" id="ARBA00005077"/>
    </source>
</evidence>
<evidence type="ECO:0000256" key="5">
    <source>
        <dbReference type="ARBA" id="ARBA00022598"/>
    </source>
</evidence>
<dbReference type="InterPro" id="IPR029062">
    <property type="entry name" value="Class_I_gatase-like"/>
</dbReference>
<dbReference type="AlphaFoldDB" id="A0A381QU82"/>
<evidence type="ECO:0000256" key="12">
    <source>
        <dbReference type="ARBA" id="ARBA00049285"/>
    </source>
</evidence>
<dbReference type="GO" id="GO:0004088">
    <property type="term" value="F:carbamoyl-phosphate synthase (glutamine-hydrolyzing) activity"/>
    <property type="evidence" value="ECO:0007669"/>
    <property type="project" value="UniProtKB-EC"/>
</dbReference>
<dbReference type="SMART" id="SM01097">
    <property type="entry name" value="CPSase_sm_chain"/>
    <property type="match status" value="1"/>
</dbReference>
<dbReference type="SUPFAM" id="SSF52317">
    <property type="entry name" value="Class I glutamine amidotransferase-like"/>
    <property type="match status" value="1"/>
</dbReference>
<keyword evidence="7" id="KW-0067">ATP-binding</keyword>
<name>A0A381QU82_9ZZZZ</name>
<evidence type="ECO:0000313" key="14">
    <source>
        <dbReference type="EMBL" id="SUZ82139.1"/>
    </source>
</evidence>
<dbReference type="NCBIfam" id="NF009475">
    <property type="entry name" value="PRK12838.1"/>
    <property type="match status" value="1"/>
</dbReference>
<comment type="pathway">
    <text evidence="1">Pyrimidine metabolism; UMP biosynthesis via de novo pathway; (S)-dihydroorotate from bicarbonate: step 1/3.</text>
</comment>
<keyword evidence="6" id="KW-0547">Nucleotide-binding</keyword>
<dbReference type="HAMAP" id="MF_01209">
    <property type="entry name" value="CPSase_S_chain"/>
    <property type="match status" value="1"/>
</dbReference>
<evidence type="ECO:0000256" key="3">
    <source>
        <dbReference type="ARBA" id="ARBA00007800"/>
    </source>
</evidence>
<evidence type="ECO:0000256" key="7">
    <source>
        <dbReference type="ARBA" id="ARBA00022840"/>
    </source>
</evidence>
<gene>
    <name evidence="14" type="ORF">METZ01_LOCUS34993</name>
</gene>
<dbReference type="InterPro" id="IPR035686">
    <property type="entry name" value="CPSase_GATase1"/>
</dbReference>
<dbReference type="GO" id="GO:0006221">
    <property type="term" value="P:pyrimidine nucleotide biosynthetic process"/>
    <property type="evidence" value="ECO:0007669"/>
    <property type="project" value="UniProtKB-KW"/>
</dbReference>
<dbReference type="EC" id="6.3.5.5" evidence="4"/>
<dbReference type="SUPFAM" id="SSF52021">
    <property type="entry name" value="Carbamoyl phosphate synthetase, small subunit N-terminal domain"/>
    <property type="match status" value="1"/>
</dbReference>
<evidence type="ECO:0000256" key="10">
    <source>
        <dbReference type="ARBA" id="ARBA00044340"/>
    </source>
</evidence>
<keyword evidence="9" id="KW-0665">Pyrimidine biosynthesis</keyword>
<evidence type="ECO:0000256" key="8">
    <source>
        <dbReference type="ARBA" id="ARBA00022962"/>
    </source>
</evidence>
<evidence type="ECO:0000256" key="4">
    <source>
        <dbReference type="ARBA" id="ARBA00012738"/>
    </source>
</evidence>
<feature type="domain" description="Carbamoyl-phosphate synthase small subunit N-terminal" evidence="13">
    <location>
        <begin position="16"/>
        <end position="146"/>
    </location>
</feature>
<dbReference type="GO" id="GO:0006207">
    <property type="term" value="P:'de novo' pyrimidine nucleobase biosynthetic process"/>
    <property type="evidence" value="ECO:0007669"/>
    <property type="project" value="InterPro"/>
</dbReference>
<comment type="similarity">
    <text evidence="3">Belongs to the CarA family.</text>
</comment>
<evidence type="ECO:0000256" key="9">
    <source>
        <dbReference type="ARBA" id="ARBA00022975"/>
    </source>
</evidence>
<dbReference type="EMBL" id="UINC01001494">
    <property type="protein sequence ID" value="SUZ82139.1"/>
    <property type="molecule type" value="Genomic_DNA"/>
</dbReference>
<dbReference type="InterPro" id="IPR006274">
    <property type="entry name" value="CarbamoylP_synth_ssu"/>
</dbReference>
<comment type="catalytic activity">
    <reaction evidence="12">
        <text>L-glutamine + H2O = L-glutamate + NH4(+)</text>
        <dbReference type="Rhea" id="RHEA:15889"/>
        <dbReference type="ChEBI" id="CHEBI:15377"/>
        <dbReference type="ChEBI" id="CHEBI:28938"/>
        <dbReference type="ChEBI" id="CHEBI:29985"/>
        <dbReference type="ChEBI" id="CHEBI:58359"/>
    </reaction>
</comment>
<dbReference type="GO" id="GO:0006541">
    <property type="term" value="P:glutamine metabolic process"/>
    <property type="evidence" value="ECO:0007669"/>
    <property type="project" value="InterPro"/>
</dbReference>
<dbReference type="PANTHER" id="PTHR43418">
    <property type="entry name" value="MULTIFUNCTIONAL TRYPTOPHAN BIOSYNTHESIS PROTEIN-RELATED"/>
    <property type="match status" value="1"/>
</dbReference>
<dbReference type="Pfam" id="PF00117">
    <property type="entry name" value="GATase"/>
    <property type="match status" value="1"/>
</dbReference>
<comment type="pathway">
    <text evidence="2">Amino-acid biosynthesis; L-arginine biosynthesis; carbamoyl phosphate from bicarbonate: step 1/1.</text>
</comment>
<dbReference type="CDD" id="cd01744">
    <property type="entry name" value="GATase1_CPSase"/>
    <property type="match status" value="1"/>
</dbReference>
<organism evidence="14">
    <name type="scientific">marine metagenome</name>
    <dbReference type="NCBI Taxonomy" id="408172"/>
    <lineage>
        <taxon>unclassified sequences</taxon>
        <taxon>metagenomes</taxon>
        <taxon>ecological metagenomes</taxon>
    </lineage>
</organism>
<evidence type="ECO:0000256" key="6">
    <source>
        <dbReference type="ARBA" id="ARBA00022741"/>
    </source>
</evidence>
<proteinExistence type="inferred from homology"/>
<dbReference type="Pfam" id="PF00988">
    <property type="entry name" value="CPSase_sm_chain"/>
    <property type="match status" value="1"/>
</dbReference>
<dbReference type="PANTHER" id="PTHR43418:SF7">
    <property type="entry name" value="CARBAMOYL-PHOSPHATE SYNTHASE SMALL CHAIN"/>
    <property type="match status" value="1"/>
</dbReference>
<comment type="catalytic activity">
    <reaction evidence="11">
        <text>hydrogencarbonate + L-glutamine + 2 ATP + H2O = carbamoyl phosphate + L-glutamate + 2 ADP + phosphate + 2 H(+)</text>
        <dbReference type="Rhea" id="RHEA:18633"/>
        <dbReference type="ChEBI" id="CHEBI:15377"/>
        <dbReference type="ChEBI" id="CHEBI:15378"/>
        <dbReference type="ChEBI" id="CHEBI:17544"/>
        <dbReference type="ChEBI" id="CHEBI:29985"/>
        <dbReference type="ChEBI" id="CHEBI:30616"/>
        <dbReference type="ChEBI" id="CHEBI:43474"/>
        <dbReference type="ChEBI" id="CHEBI:58228"/>
        <dbReference type="ChEBI" id="CHEBI:58359"/>
        <dbReference type="ChEBI" id="CHEBI:456216"/>
        <dbReference type="EC" id="6.3.5.5"/>
    </reaction>
</comment>
<dbReference type="PRINTS" id="PR00097">
    <property type="entry name" value="ANTSNTHASEII"/>
</dbReference>
<evidence type="ECO:0000256" key="11">
    <source>
        <dbReference type="ARBA" id="ARBA00048816"/>
    </source>
</evidence>
<sequence length="383" mass="41582">MAQQPHRQTSECFLIRTAYLLLEDGRRFDGNLLGAEALALGEVVFNTCMSGYQEVLTDPSYTGQLVTMTYPLIGNYGVNAEDRESPTPQVAGFIVREASRVHSSWRSQEGLDEYLSRHGITGISDLDTRALTRHIRSQGAMRGAIAPADMPAEKVMGRIQNHPHMEGLDLACGVSTSESYEISAVGDERFHVVAYDFGVKAHSPKLLSERGCRVTVIPADTPAEEILSDPPDGLFVSNGPGDPAAVEKAEAAILGLAKADIPVFGICLGHQLICRAFGASTFKLPFGHHGGNHPVKFLEQQTVEITSQNHGFAVRSGVGDEIPGAPGLRLTHVNLYDGTVEGVEHRTLPVLSVQYHPEAAPGPHDSRYLFDTFLNLMEERRGC</sequence>
<reference evidence="14" key="1">
    <citation type="submission" date="2018-05" db="EMBL/GenBank/DDBJ databases">
        <authorList>
            <person name="Lanie J.A."/>
            <person name="Ng W.-L."/>
            <person name="Kazmierczak K.M."/>
            <person name="Andrzejewski T.M."/>
            <person name="Davidsen T.M."/>
            <person name="Wayne K.J."/>
            <person name="Tettelin H."/>
            <person name="Glass J.I."/>
            <person name="Rusch D."/>
            <person name="Podicherti R."/>
            <person name="Tsui H.-C.T."/>
            <person name="Winkler M.E."/>
        </authorList>
    </citation>
    <scope>NUCLEOTIDE SEQUENCE</scope>
</reference>
<dbReference type="PROSITE" id="PS51273">
    <property type="entry name" value="GATASE_TYPE_1"/>
    <property type="match status" value="1"/>
</dbReference>
<dbReference type="InterPro" id="IPR017926">
    <property type="entry name" value="GATASE"/>
</dbReference>
<dbReference type="PRINTS" id="PR00099">
    <property type="entry name" value="CPSGATASE"/>
</dbReference>
<evidence type="ECO:0000259" key="13">
    <source>
        <dbReference type="SMART" id="SM01097"/>
    </source>
</evidence>
<evidence type="ECO:0000256" key="1">
    <source>
        <dbReference type="ARBA" id="ARBA00004812"/>
    </source>
</evidence>
<dbReference type="Gene3D" id="3.40.50.880">
    <property type="match status" value="1"/>
</dbReference>
<dbReference type="Gene3D" id="3.50.30.20">
    <property type="entry name" value="Carbamoyl-phosphate synthase small subunit, N-terminal domain"/>
    <property type="match status" value="1"/>
</dbReference>
<dbReference type="GO" id="GO:0005524">
    <property type="term" value="F:ATP binding"/>
    <property type="evidence" value="ECO:0007669"/>
    <property type="project" value="UniProtKB-KW"/>
</dbReference>
<accession>A0A381QU82</accession>
<dbReference type="NCBIfam" id="TIGR01368">
    <property type="entry name" value="CPSaseIIsmall"/>
    <property type="match status" value="1"/>
</dbReference>
<keyword evidence="8" id="KW-0315">Glutamine amidotransferase</keyword>
<keyword evidence="5" id="KW-0436">Ligase</keyword>
<dbReference type="InterPro" id="IPR036480">
    <property type="entry name" value="CarbP_synth_ssu_N_sf"/>
</dbReference>